<dbReference type="OrthoDB" id="146345at2"/>
<gene>
    <name evidence="6" type="ORF">F0L46_15105</name>
</gene>
<accession>A0A5B2VCQ7</accession>
<feature type="transmembrane region" description="Helical" evidence="4">
    <location>
        <begin position="138"/>
        <end position="154"/>
    </location>
</feature>
<dbReference type="InterPro" id="IPR020846">
    <property type="entry name" value="MFS_dom"/>
</dbReference>
<organism evidence="6 7">
    <name type="scientific">Salinarimonas soli</name>
    <dbReference type="NCBI Taxonomy" id="1638099"/>
    <lineage>
        <taxon>Bacteria</taxon>
        <taxon>Pseudomonadati</taxon>
        <taxon>Pseudomonadota</taxon>
        <taxon>Alphaproteobacteria</taxon>
        <taxon>Hyphomicrobiales</taxon>
        <taxon>Salinarimonadaceae</taxon>
        <taxon>Salinarimonas</taxon>
    </lineage>
</organism>
<sequence>MTTRTRGVAPELIVLAGCLVSLLTFGPRATAGMFQIPMTVEYGWGRDVFSLAIAVQNLLWGVGQPFAGAVADRFGTLRVLCAGALLYAIGLVVMAHAVTPGVLTLGAGVLVGFGLAGCSFNLVLGAFSKLLPESWRPLAFGAGTAAGSFGQFLFPPFGNVLIDSVGWHQTLVVFAGTVLLVLPLAWALATRPQGSAISPTAAPVANQSIPQALAEAFRHRSYVLLVAGFFTCGFQLAFITAHLPAYLRDSGLSAAIGGWTLAVIGLANAFGSLGSGWLSTRMSKRWLLAWIYLGRSIAITAFILLPASPFAAIAFGLAIGVLWLSTVPPTSSLVMLMFGTRYMAMLYGFAFFSHQLGGFLGVWLGGVLYEVFGSYQVVWWLSVVLGLASAAINLPIEERPVDRPVPLPAE</sequence>
<dbReference type="RefSeq" id="WP_149818974.1">
    <property type="nucleotide sequence ID" value="NZ_VUOA01000027.1"/>
</dbReference>
<dbReference type="AlphaFoldDB" id="A0A5B2VCQ7"/>
<dbReference type="CDD" id="cd17355">
    <property type="entry name" value="MFS_YcxA_like"/>
    <property type="match status" value="1"/>
</dbReference>
<evidence type="ECO:0000256" key="4">
    <source>
        <dbReference type="SAM" id="Phobius"/>
    </source>
</evidence>
<dbReference type="Pfam" id="PF07690">
    <property type="entry name" value="MFS_1"/>
    <property type="match status" value="1"/>
</dbReference>
<protein>
    <submittedName>
        <fullName evidence="6">MFS transporter</fullName>
    </submittedName>
</protein>
<feature type="transmembrane region" description="Helical" evidence="4">
    <location>
        <begin position="166"/>
        <end position="189"/>
    </location>
</feature>
<evidence type="ECO:0000256" key="3">
    <source>
        <dbReference type="ARBA" id="ARBA00023136"/>
    </source>
</evidence>
<keyword evidence="1 4" id="KW-0812">Transmembrane</keyword>
<evidence type="ECO:0000256" key="2">
    <source>
        <dbReference type="ARBA" id="ARBA00022989"/>
    </source>
</evidence>
<evidence type="ECO:0000313" key="7">
    <source>
        <dbReference type="Proteomes" id="UP000323142"/>
    </source>
</evidence>
<keyword evidence="3 4" id="KW-0472">Membrane</keyword>
<feature type="transmembrane region" description="Helical" evidence="4">
    <location>
        <begin position="286"/>
        <end position="305"/>
    </location>
</feature>
<feature type="transmembrane region" description="Helical" evidence="4">
    <location>
        <begin position="345"/>
        <end position="365"/>
    </location>
</feature>
<dbReference type="PROSITE" id="PS50850">
    <property type="entry name" value="MFS"/>
    <property type="match status" value="1"/>
</dbReference>
<feature type="domain" description="Major facilitator superfamily (MFS) profile" evidence="5">
    <location>
        <begin position="13"/>
        <end position="400"/>
    </location>
</feature>
<keyword evidence="2 4" id="KW-1133">Transmembrane helix</keyword>
<feature type="transmembrane region" description="Helical" evidence="4">
    <location>
        <begin position="47"/>
        <end position="67"/>
    </location>
</feature>
<reference evidence="6 7" key="1">
    <citation type="submission" date="2019-09" db="EMBL/GenBank/DDBJ databases">
        <title>Salinarimonas rosea gen. nov., sp. nov., a new member of the a-2 subgroup of the Proteobacteria.</title>
        <authorList>
            <person name="Liu J."/>
        </authorList>
    </citation>
    <scope>NUCLEOTIDE SEQUENCE [LARGE SCALE GENOMIC DNA]</scope>
    <source>
        <strain evidence="6 7">BN140002</strain>
    </source>
</reference>
<feature type="transmembrane region" description="Helical" evidence="4">
    <location>
        <begin position="377"/>
        <end position="396"/>
    </location>
</feature>
<feature type="transmembrane region" description="Helical" evidence="4">
    <location>
        <begin position="222"/>
        <end position="246"/>
    </location>
</feature>
<evidence type="ECO:0000256" key="1">
    <source>
        <dbReference type="ARBA" id="ARBA00022692"/>
    </source>
</evidence>
<dbReference type="InterPro" id="IPR011701">
    <property type="entry name" value="MFS"/>
</dbReference>
<dbReference type="InterPro" id="IPR036259">
    <property type="entry name" value="MFS_trans_sf"/>
</dbReference>
<dbReference type="EMBL" id="VUOA01000027">
    <property type="protein sequence ID" value="KAA2236466.1"/>
    <property type="molecule type" value="Genomic_DNA"/>
</dbReference>
<proteinExistence type="predicted"/>
<feature type="transmembrane region" description="Helical" evidence="4">
    <location>
        <begin position="311"/>
        <end position="338"/>
    </location>
</feature>
<dbReference type="Gene3D" id="1.20.1250.20">
    <property type="entry name" value="MFS general substrate transporter like domains"/>
    <property type="match status" value="1"/>
</dbReference>
<feature type="transmembrane region" description="Helical" evidence="4">
    <location>
        <begin position="105"/>
        <end position="126"/>
    </location>
</feature>
<evidence type="ECO:0000313" key="6">
    <source>
        <dbReference type="EMBL" id="KAA2236466.1"/>
    </source>
</evidence>
<feature type="transmembrane region" description="Helical" evidence="4">
    <location>
        <begin position="252"/>
        <end position="274"/>
    </location>
</feature>
<keyword evidence="7" id="KW-1185">Reference proteome</keyword>
<dbReference type="Proteomes" id="UP000323142">
    <property type="component" value="Unassembled WGS sequence"/>
</dbReference>
<dbReference type="InterPro" id="IPR050327">
    <property type="entry name" value="Proton-linked_MCT"/>
</dbReference>
<name>A0A5B2VCQ7_9HYPH</name>
<comment type="caution">
    <text evidence="6">The sequence shown here is derived from an EMBL/GenBank/DDBJ whole genome shotgun (WGS) entry which is preliminary data.</text>
</comment>
<dbReference type="PANTHER" id="PTHR11360:SF284">
    <property type="entry name" value="EG:103B4.3 PROTEIN-RELATED"/>
    <property type="match status" value="1"/>
</dbReference>
<dbReference type="PANTHER" id="PTHR11360">
    <property type="entry name" value="MONOCARBOXYLATE TRANSPORTER"/>
    <property type="match status" value="1"/>
</dbReference>
<evidence type="ECO:0000259" key="5">
    <source>
        <dbReference type="PROSITE" id="PS50850"/>
    </source>
</evidence>
<dbReference type="SUPFAM" id="SSF103473">
    <property type="entry name" value="MFS general substrate transporter"/>
    <property type="match status" value="1"/>
</dbReference>
<dbReference type="GO" id="GO:0022857">
    <property type="term" value="F:transmembrane transporter activity"/>
    <property type="evidence" value="ECO:0007669"/>
    <property type="project" value="InterPro"/>
</dbReference>
<feature type="transmembrane region" description="Helical" evidence="4">
    <location>
        <begin position="79"/>
        <end position="99"/>
    </location>
</feature>
<reference evidence="6 7" key="2">
    <citation type="submission" date="2019-09" db="EMBL/GenBank/DDBJ databases">
        <authorList>
            <person name="Jin C."/>
        </authorList>
    </citation>
    <scope>NUCLEOTIDE SEQUENCE [LARGE SCALE GENOMIC DNA]</scope>
    <source>
        <strain evidence="6 7">BN140002</strain>
    </source>
</reference>